<comment type="subcellular location">
    <subcellularLocation>
        <location evidence="1">Membrane</location>
        <topology evidence="1">Single-pass membrane protein</topology>
    </subcellularLocation>
</comment>
<dbReference type="GO" id="GO:0016020">
    <property type="term" value="C:membrane"/>
    <property type="evidence" value="ECO:0007669"/>
    <property type="project" value="UniProtKB-SubCell"/>
</dbReference>
<feature type="compositionally biased region" description="Acidic residues" evidence="6">
    <location>
        <begin position="105"/>
        <end position="118"/>
    </location>
</feature>
<dbReference type="OrthoDB" id="1798043at2"/>
<evidence type="ECO:0000256" key="5">
    <source>
        <dbReference type="ARBA" id="ARBA00023136"/>
    </source>
</evidence>
<evidence type="ECO:0000256" key="7">
    <source>
        <dbReference type="SAM" id="Phobius"/>
    </source>
</evidence>
<evidence type="ECO:0000256" key="2">
    <source>
        <dbReference type="ARBA" id="ARBA00022481"/>
    </source>
</evidence>
<evidence type="ECO:0000256" key="6">
    <source>
        <dbReference type="SAM" id="MobiDB-lite"/>
    </source>
</evidence>
<dbReference type="STRING" id="1034346.GCA_000313565_03121"/>
<accession>A0A318KTS7</accession>
<dbReference type="AlphaFoldDB" id="A0A318KTS7"/>
<proteinExistence type="predicted"/>
<feature type="transmembrane region" description="Helical" evidence="7">
    <location>
        <begin position="12"/>
        <end position="33"/>
    </location>
</feature>
<keyword evidence="9" id="KW-1185">Reference proteome</keyword>
<reference evidence="8 9" key="1">
    <citation type="submission" date="2018-05" db="EMBL/GenBank/DDBJ databases">
        <title>Genomic Encyclopedia of Type Strains, Phase IV (KMG-IV): sequencing the most valuable type-strain genomes for metagenomic binning, comparative biology and taxonomic classification.</title>
        <authorList>
            <person name="Goeker M."/>
        </authorList>
    </citation>
    <scope>NUCLEOTIDE SEQUENCE [LARGE SCALE GENOMIC DNA]</scope>
    <source>
        <strain evidence="8 9">JC118</strain>
    </source>
</reference>
<evidence type="ECO:0000256" key="1">
    <source>
        <dbReference type="ARBA" id="ARBA00004167"/>
    </source>
</evidence>
<dbReference type="NCBIfam" id="TIGR02532">
    <property type="entry name" value="IV_pilin_GFxxxE"/>
    <property type="match status" value="1"/>
</dbReference>
<dbReference type="SUPFAM" id="SSF54523">
    <property type="entry name" value="Pili subunits"/>
    <property type="match status" value="1"/>
</dbReference>
<evidence type="ECO:0000313" key="8">
    <source>
        <dbReference type="EMBL" id="PXX76092.1"/>
    </source>
</evidence>
<dbReference type="Proteomes" id="UP000247612">
    <property type="component" value="Unassembled WGS sequence"/>
</dbReference>
<feature type="region of interest" description="Disordered" evidence="6">
    <location>
        <begin position="103"/>
        <end position="140"/>
    </location>
</feature>
<keyword evidence="2" id="KW-0488">Methylation</keyword>
<keyword evidence="5 7" id="KW-0472">Membrane</keyword>
<dbReference type="EMBL" id="QJKH01000015">
    <property type="protein sequence ID" value="PXX76092.1"/>
    <property type="molecule type" value="Genomic_DNA"/>
</dbReference>
<keyword evidence="4 7" id="KW-1133">Transmembrane helix</keyword>
<dbReference type="InterPro" id="IPR012902">
    <property type="entry name" value="N_methyl_site"/>
</dbReference>
<sequence>MKNKKGFTLIELIVVIAILGILALFLVPSFLGYTKDAQKATCEANRHIIERSYTFYKAKSAEEIKLSEYIESDDGKEYQGSKCPAGGVYTYDDANGKVICSIHGEDEDKNEETGEESGDGDKSEDSDPEESTTPKIPGTELDVNYENVISVVKGEEIKKTLQPGTIVEMKDRDGKVISYYIVKNPTWIDNMNGSIYGLLELTNEKAVVIDGIGKEAIEKTLGTNIKEGQKIYYDGKYYINRQNTGDTQVPGTPGSYYWLEIK</sequence>
<keyword evidence="3 7" id="KW-0812">Transmembrane</keyword>
<evidence type="ECO:0000313" key="9">
    <source>
        <dbReference type="Proteomes" id="UP000247612"/>
    </source>
</evidence>
<dbReference type="PANTHER" id="PTHR30093:SF44">
    <property type="entry name" value="TYPE II SECRETION SYSTEM CORE PROTEIN G"/>
    <property type="match status" value="1"/>
</dbReference>
<dbReference type="Gene3D" id="3.30.700.10">
    <property type="entry name" value="Glycoprotein, Type 4 Pilin"/>
    <property type="match status" value="1"/>
</dbReference>
<name>A0A318KTS7_9FIRM</name>
<gene>
    <name evidence="8" type="ORF">DES51_11571</name>
</gene>
<dbReference type="RefSeq" id="WP_022939398.1">
    <property type="nucleotide sequence ID" value="NZ_CABKRQ010000009.1"/>
</dbReference>
<evidence type="ECO:0000256" key="4">
    <source>
        <dbReference type="ARBA" id="ARBA00022989"/>
    </source>
</evidence>
<dbReference type="InterPro" id="IPR045584">
    <property type="entry name" value="Pilin-like"/>
</dbReference>
<evidence type="ECO:0000256" key="3">
    <source>
        <dbReference type="ARBA" id="ARBA00022692"/>
    </source>
</evidence>
<protein>
    <submittedName>
        <fullName evidence="8">Prepilin-type N-terminal cleavage/methylation domain-containing protein</fullName>
    </submittedName>
</protein>
<organism evidence="8 9">
    <name type="scientific">Dielma fastidiosa</name>
    <dbReference type="NCBI Taxonomy" id="1034346"/>
    <lineage>
        <taxon>Bacteria</taxon>
        <taxon>Bacillati</taxon>
        <taxon>Bacillota</taxon>
        <taxon>Erysipelotrichia</taxon>
        <taxon>Erysipelotrichales</taxon>
        <taxon>Erysipelotrichaceae</taxon>
        <taxon>Dielma</taxon>
    </lineage>
</organism>
<dbReference type="PROSITE" id="PS00409">
    <property type="entry name" value="PROKAR_NTER_METHYL"/>
    <property type="match status" value="1"/>
</dbReference>
<comment type="caution">
    <text evidence="8">The sequence shown here is derived from an EMBL/GenBank/DDBJ whole genome shotgun (WGS) entry which is preliminary data.</text>
</comment>
<dbReference type="PANTHER" id="PTHR30093">
    <property type="entry name" value="GENERAL SECRETION PATHWAY PROTEIN G"/>
    <property type="match status" value="1"/>
</dbReference>
<dbReference type="Pfam" id="PF07963">
    <property type="entry name" value="N_methyl"/>
    <property type="match status" value="1"/>
</dbReference>